<evidence type="ECO:0000313" key="2">
    <source>
        <dbReference type="Proteomes" id="UP000198362"/>
    </source>
</evidence>
<keyword evidence="2" id="KW-1185">Reference proteome</keyword>
<proteinExistence type="predicted"/>
<dbReference type="OrthoDB" id="3370914at2"/>
<dbReference type="AlphaFoldDB" id="A0A239LTF1"/>
<dbReference type="Proteomes" id="UP000198362">
    <property type="component" value="Unassembled WGS sequence"/>
</dbReference>
<dbReference type="InterPro" id="IPR036265">
    <property type="entry name" value="HIT-like_sf"/>
</dbReference>
<dbReference type="EMBL" id="FZPH01000004">
    <property type="protein sequence ID" value="SNT33148.1"/>
    <property type="molecule type" value="Genomic_DNA"/>
</dbReference>
<protein>
    <recommendedName>
        <fullName evidence="3">Diadenosine tetraphosphate (Ap4A) hydrolase</fullName>
    </recommendedName>
</protein>
<dbReference type="Gene3D" id="3.30.428.10">
    <property type="entry name" value="HIT-like"/>
    <property type="match status" value="1"/>
</dbReference>
<gene>
    <name evidence="1" type="ORF">SAMN05421812_104541</name>
</gene>
<organism evidence="1 2">
    <name type="scientific">Asanoa hainanensis</name>
    <dbReference type="NCBI Taxonomy" id="560556"/>
    <lineage>
        <taxon>Bacteria</taxon>
        <taxon>Bacillati</taxon>
        <taxon>Actinomycetota</taxon>
        <taxon>Actinomycetes</taxon>
        <taxon>Micromonosporales</taxon>
        <taxon>Micromonosporaceae</taxon>
        <taxon>Asanoa</taxon>
    </lineage>
</organism>
<evidence type="ECO:0008006" key="3">
    <source>
        <dbReference type="Google" id="ProtNLM"/>
    </source>
</evidence>
<evidence type="ECO:0000313" key="1">
    <source>
        <dbReference type="EMBL" id="SNT33148.1"/>
    </source>
</evidence>
<name>A0A239LTF1_9ACTN</name>
<reference evidence="1 2" key="1">
    <citation type="submission" date="2017-06" db="EMBL/GenBank/DDBJ databases">
        <authorList>
            <person name="Kim H.J."/>
            <person name="Triplett B.A."/>
        </authorList>
    </citation>
    <scope>NUCLEOTIDE SEQUENCE [LARGE SCALE GENOMIC DNA]</scope>
    <source>
        <strain evidence="1 2">CGMCC 4.5593</strain>
    </source>
</reference>
<dbReference type="SUPFAM" id="SSF54197">
    <property type="entry name" value="HIT-like"/>
    <property type="match status" value="1"/>
</dbReference>
<accession>A0A239LTF1</accession>
<sequence>MAWYDRPIMRSEGVGTAVCAVGALVPGYLLVSPAQHESSVQALTRPTAVAFLSFLADVHATVERHFGPTTIFEHGSCRSEERRRSACISHSHVHLVPGRYALEQLGLPVRRFETLTGIVDIPPTERNQGYLMYREPDGMVCYAPDAGISQFFRRHIAKMLGRPDEWDYALFPDWANLRATQEALGSGSAPQQFVRARETDELLSA</sequence>